<protein>
    <submittedName>
        <fullName evidence="2">O-antigen ligase family protein</fullName>
    </submittedName>
</protein>
<accession>A0AAN3TUK4</accession>
<dbReference type="EMBL" id="AAXDPX010000040">
    <property type="protein sequence ID" value="EGO6681250.1"/>
    <property type="molecule type" value="Genomic_DNA"/>
</dbReference>
<name>A0AAN3TUK4_ECOLX</name>
<proteinExistence type="predicted"/>
<organism evidence="2 3">
    <name type="scientific">Escherichia coli</name>
    <dbReference type="NCBI Taxonomy" id="562"/>
    <lineage>
        <taxon>Bacteria</taxon>
        <taxon>Pseudomonadati</taxon>
        <taxon>Pseudomonadota</taxon>
        <taxon>Gammaproteobacteria</taxon>
        <taxon>Enterobacterales</taxon>
        <taxon>Enterobacteriaceae</taxon>
        <taxon>Escherichia</taxon>
    </lineage>
</organism>
<evidence type="ECO:0000313" key="3">
    <source>
        <dbReference type="Proteomes" id="UP000600030"/>
    </source>
</evidence>
<evidence type="ECO:0000256" key="1">
    <source>
        <dbReference type="SAM" id="Phobius"/>
    </source>
</evidence>
<dbReference type="AlphaFoldDB" id="A0AAN3TUK4"/>
<feature type="transmembrane region" description="Helical" evidence="1">
    <location>
        <begin position="20"/>
        <end position="38"/>
    </location>
</feature>
<dbReference type="GO" id="GO:0016874">
    <property type="term" value="F:ligase activity"/>
    <property type="evidence" value="ECO:0007669"/>
    <property type="project" value="UniProtKB-KW"/>
</dbReference>
<sequence length="67" mass="7851">MPTFIKLHSWKPYTPKSSMILEIITYILCFFSLIIAFVDNTFSIKMYNITAITCLLALILRGRQKNY</sequence>
<keyword evidence="1" id="KW-0472">Membrane</keyword>
<keyword evidence="1" id="KW-0812">Transmembrane</keyword>
<evidence type="ECO:0000313" key="2">
    <source>
        <dbReference type="EMBL" id="EGO6681250.1"/>
    </source>
</evidence>
<dbReference type="Proteomes" id="UP000600030">
    <property type="component" value="Unassembled WGS sequence"/>
</dbReference>
<keyword evidence="1" id="KW-1133">Transmembrane helix</keyword>
<gene>
    <name evidence="2" type="ORF">GTP92_23555</name>
</gene>
<comment type="caution">
    <text evidence="2">The sequence shown here is derived from an EMBL/GenBank/DDBJ whole genome shotgun (WGS) entry which is preliminary data.</text>
</comment>
<keyword evidence="2" id="KW-0436">Ligase</keyword>
<reference evidence="2" key="1">
    <citation type="submission" date="2020-01" db="EMBL/GenBank/DDBJ databases">
        <authorList>
            <consortium name="GenomeTrakr network: Whole genome sequencing for foodborne pathogen traceback"/>
        </authorList>
    </citation>
    <scope>NUCLEOTIDE SEQUENCE</scope>
    <source>
        <strain evidence="2">PSU-2311</strain>
    </source>
</reference>
<feature type="non-terminal residue" evidence="2">
    <location>
        <position position="67"/>
    </location>
</feature>